<dbReference type="Pfam" id="PF06985">
    <property type="entry name" value="HET"/>
    <property type="match status" value="1"/>
</dbReference>
<protein>
    <recommendedName>
        <fullName evidence="1">Heterokaryon incompatibility domain-containing protein</fullName>
    </recommendedName>
</protein>
<evidence type="ECO:0000313" key="2">
    <source>
        <dbReference type="EMBL" id="KEY69592.1"/>
    </source>
</evidence>
<accession>A0A084AWB3</accession>
<dbReference type="PANTHER" id="PTHR33112">
    <property type="entry name" value="DOMAIN PROTEIN, PUTATIVE-RELATED"/>
    <property type="match status" value="1"/>
</dbReference>
<keyword evidence="3" id="KW-1185">Reference proteome</keyword>
<dbReference type="EMBL" id="KL648521">
    <property type="protein sequence ID" value="KEY69592.1"/>
    <property type="molecule type" value="Genomic_DNA"/>
</dbReference>
<evidence type="ECO:0000259" key="1">
    <source>
        <dbReference type="Pfam" id="PF06985"/>
    </source>
</evidence>
<name>A0A084AWB3_STACB</name>
<sequence length="1137" mass="124708">MQRLANTKKVRNGARGGSKVKSGCLTCKQASLHLGSGAWETIIIRTSMTERCILDGIIAIGALSRNLVPSKVLGSSTYLPGSSADYALKKYAMSLHGLNKRLNESPSNWELAVTGGLVFHTIACLRGHNDTAEMHLRSAQAILKNPNTAVTYGTKTMRVDIGDALHALGRLHSTMAWEMNGPVAPLVPASSASLALPPVFSNIDEARDTLNRISGALNGLCWRENKNASRLSSTSSSGQDKAQVLQLLEAWRILFEQSSSSIASAICHGACMNILRMQYESTYIFAYTTSKDAEMAYDRHISRFQQIVELGAQVIAAEAQKSSKLSSKAMPSLNAAVVQPLFFVTCKCRDGALRRRAVTTLELIDRETMSEARGWVSIARWIMEIEEITVEGTERLCNDIGEPCRLQEVDISMDGAAGRCNITGWRREIDGQWEKVSGSVHLQMSKLCTACAGITPQALIHPNGYTHLENALDLLTSAQQCDLCALIRRAMSQDTTEGRPDEDLRRIIAPEPVVMHGLRDVLDEPNDSEEAGTCSPMLFGVNVIIPDRDSGFDVAYLSLTAEPGSMAQLQQHVVGRSLFADAGSSEALRLVGGWYDTCCGNHDICQGTFSGQRSVITTPRLPTRVLDLGPPDGSHEPRLLITDGISAKYAALSHCWGKRRLLTTVTGNLAEHCKMMKLDALPKTFRDAIGIVRSLDIRYLWIDSLCIVQDDAEDWRRESVQMGRIYKDAAVTVAASGAADSSEGCFIARESPVPPVAIHYTQESSSGSFTDDNVMFATLFPDQAVSSLSQAPLGTRAWITQEWMLSPRTIHYTKARMAWACRTHVKCEDEYTEPPMDEQRLFDSVKRYCLAKVEPKSAAATMTEVRESFLADWCEMVSTYTCRNLTYESDKPVAIMGLATELGQSIGETYTAGLFHSKFGSQDEEEARLLSVQLFWLAKVTLTRPLSLKHLPSWSWTSTIGAVSFLPLSQATRLLIADLYLDMGNALGHNQSKSAELNICLRFKAKVKRWSNANSWPDGSPQAGRPGTTDYYSSILTTGGGINSQSMFLFQGPEKTPAGWVVFDLGVWPTQDVPLFMAAVSASDSNRELDAFNVLFLEETQAAVGKGVERCFVRLGAGEIIDKTWFDDVESQAVVLV</sequence>
<organism evidence="2 3">
    <name type="scientific">Stachybotrys chartarum (strain CBS 109288 / IBT 7711)</name>
    <name type="common">Toxic black mold</name>
    <name type="synonym">Stilbospora chartarum</name>
    <dbReference type="NCBI Taxonomy" id="1280523"/>
    <lineage>
        <taxon>Eukaryota</taxon>
        <taxon>Fungi</taxon>
        <taxon>Dikarya</taxon>
        <taxon>Ascomycota</taxon>
        <taxon>Pezizomycotina</taxon>
        <taxon>Sordariomycetes</taxon>
        <taxon>Hypocreomycetidae</taxon>
        <taxon>Hypocreales</taxon>
        <taxon>Stachybotryaceae</taxon>
        <taxon>Stachybotrys</taxon>
    </lineage>
</organism>
<proteinExistence type="predicted"/>
<dbReference type="PANTHER" id="PTHR33112:SF10">
    <property type="entry name" value="TOL"/>
    <property type="match status" value="1"/>
</dbReference>
<dbReference type="Proteomes" id="UP000028045">
    <property type="component" value="Unassembled WGS sequence"/>
</dbReference>
<dbReference type="HOGENOM" id="CLU_002639_2_0_1"/>
<reference evidence="2 3" key="1">
    <citation type="journal article" date="2014" name="BMC Genomics">
        <title>Comparative genome sequencing reveals chemotype-specific gene clusters in the toxigenic black mold Stachybotrys.</title>
        <authorList>
            <person name="Semeiks J."/>
            <person name="Borek D."/>
            <person name="Otwinowski Z."/>
            <person name="Grishin N.V."/>
        </authorList>
    </citation>
    <scope>NUCLEOTIDE SEQUENCE [LARGE SCALE GENOMIC DNA]</scope>
    <source>
        <strain evidence="3">CBS 109288 / IBT 7711</strain>
    </source>
</reference>
<gene>
    <name evidence="2" type="ORF">S7711_06221</name>
</gene>
<dbReference type="AlphaFoldDB" id="A0A084AWB3"/>
<dbReference type="OrthoDB" id="3145928at2759"/>
<feature type="domain" description="Heterokaryon incompatibility" evidence="1">
    <location>
        <begin position="649"/>
        <end position="802"/>
    </location>
</feature>
<evidence type="ECO:0000313" key="3">
    <source>
        <dbReference type="Proteomes" id="UP000028045"/>
    </source>
</evidence>
<dbReference type="InterPro" id="IPR010730">
    <property type="entry name" value="HET"/>
</dbReference>